<feature type="transmembrane region" description="Helical" evidence="1">
    <location>
        <begin position="12"/>
        <end position="32"/>
    </location>
</feature>
<gene>
    <name evidence="2" type="ORF">KME65_19285</name>
</gene>
<evidence type="ECO:0000256" key="1">
    <source>
        <dbReference type="SAM" id="Phobius"/>
    </source>
</evidence>
<dbReference type="InterPro" id="IPR021836">
    <property type="entry name" value="DUF3429"/>
</dbReference>
<evidence type="ECO:0000313" key="2">
    <source>
        <dbReference type="EMBL" id="MBT2991109.1"/>
    </source>
</evidence>
<feature type="transmembrane region" description="Helical" evidence="1">
    <location>
        <begin position="93"/>
        <end position="110"/>
    </location>
</feature>
<comment type="caution">
    <text evidence="2">The sequence shown here is derived from an EMBL/GenBank/DDBJ whole genome shotgun (WGS) entry which is preliminary data.</text>
</comment>
<accession>A0A944MC21</accession>
<reference evidence="2 3" key="1">
    <citation type="submission" date="2021-05" db="EMBL/GenBank/DDBJ databases">
        <title>Genetic and Functional Diversity in Clade A Lucinid endosymbionts from the Bahamas.</title>
        <authorList>
            <person name="Giani N.M."/>
            <person name="Engel A.S."/>
            <person name="Campbell B.J."/>
        </authorList>
    </citation>
    <scope>NUCLEOTIDE SEQUENCE [LARGE SCALE GENOMIC DNA]</scope>
    <source>
        <strain evidence="2">LUC16012Gg_MoonRockCtena</strain>
    </source>
</reference>
<feature type="transmembrane region" description="Helical" evidence="1">
    <location>
        <begin position="122"/>
        <end position="138"/>
    </location>
</feature>
<dbReference type="PANTHER" id="PTHR15887:SF1">
    <property type="entry name" value="TRANSMEMBRANE PROTEIN 69"/>
    <property type="match status" value="1"/>
</dbReference>
<dbReference type="PANTHER" id="PTHR15887">
    <property type="entry name" value="TRANSMEMBRANE PROTEIN 69"/>
    <property type="match status" value="1"/>
</dbReference>
<feature type="transmembrane region" description="Helical" evidence="1">
    <location>
        <begin position="38"/>
        <end position="58"/>
    </location>
</feature>
<organism evidence="2 3">
    <name type="scientific">Candidatus Thiodiazotropha taylori</name>
    <dbReference type="NCBI Taxonomy" id="2792791"/>
    <lineage>
        <taxon>Bacteria</taxon>
        <taxon>Pseudomonadati</taxon>
        <taxon>Pseudomonadota</taxon>
        <taxon>Gammaproteobacteria</taxon>
        <taxon>Chromatiales</taxon>
        <taxon>Sedimenticolaceae</taxon>
        <taxon>Candidatus Thiodiazotropha</taxon>
    </lineage>
</organism>
<evidence type="ECO:0000313" key="3">
    <source>
        <dbReference type="Proteomes" id="UP000770889"/>
    </source>
</evidence>
<dbReference type="EMBL" id="JAHHGM010000027">
    <property type="protein sequence ID" value="MBT2991109.1"/>
    <property type="molecule type" value="Genomic_DNA"/>
</dbReference>
<keyword evidence="1" id="KW-1133">Transmembrane helix</keyword>
<dbReference type="AlphaFoldDB" id="A0A944MC21"/>
<dbReference type="Pfam" id="PF11911">
    <property type="entry name" value="DUF3429"/>
    <property type="match status" value="1"/>
</dbReference>
<name>A0A944MC21_9GAMM</name>
<keyword evidence="1" id="KW-0812">Transmembrane</keyword>
<dbReference type="Proteomes" id="UP000770889">
    <property type="component" value="Unassembled WGS sequence"/>
</dbReference>
<keyword evidence="1" id="KW-0472">Membrane</keyword>
<proteinExistence type="predicted"/>
<protein>
    <submittedName>
        <fullName evidence="2">DUF3429 domain-containing protein</fullName>
    </submittedName>
</protein>
<sequence>MNQPSARLLERAQWLGYLGLAPFIIGMALMVLLDETRFVAQAIHNYAAIILTFVGAIHWGRALSNGDTKLMSFSVIPSLIAWCSLFLEPYQGLPITAVAFVMLLLFDRTLYLEMGWFKQLRTRLSIVVCTLLFVSWLYI</sequence>